<dbReference type="RefSeq" id="WP_215582128.1">
    <property type="nucleotide sequence ID" value="NZ_CP073754.1"/>
</dbReference>
<protein>
    <submittedName>
        <fullName evidence="1">Uncharacterized protein</fullName>
    </submittedName>
</protein>
<keyword evidence="2" id="KW-1185">Reference proteome</keyword>
<dbReference type="AlphaFoldDB" id="A0A975RA00"/>
<organism evidence="1 2">
    <name type="scientific">Methylomonas paludis</name>
    <dbReference type="NCBI Taxonomy" id="1173101"/>
    <lineage>
        <taxon>Bacteria</taxon>
        <taxon>Pseudomonadati</taxon>
        <taxon>Pseudomonadota</taxon>
        <taxon>Gammaproteobacteria</taxon>
        <taxon>Methylococcales</taxon>
        <taxon>Methylococcaceae</taxon>
        <taxon>Methylomonas</taxon>
    </lineage>
</organism>
<evidence type="ECO:0000313" key="1">
    <source>
        <dbReference type="EMBL" id="QWF70716.1"/>
    </source>
</evidence>
<dbReference type="EMBL" id="CP073754">
    <property type="protein sequence ID" value="QWF70716.1"/>
    <property type="molecule type" value="Genomic_DNA"/>
</dbReference>
<evidence type="ECO:0000313" key="2">
    <source>
        <dbReference type="Proteomes" id="UP000676649"/>
    </source>
</evidence>
<dbReference type="Proteomes" id="UP000676649">
    <property type="component" value="Chromosome"/>
</dbReference>
<name>A0A975RA00_9GAMM</name>
<dbReference type="KEGG" id="mpad:KEF85_15555"/>
<gene>
    <name evidence="1" type="ORF">KEF85_15555</name>
</gene>
<proteinExistence type="predicted"/>
<reference evidence="1" key="1">
    <citation type="submission" date="2021-04" db="EMBL/GenBank/DDBJ databases">
        <title>Draft genome sequence data of methanotrophic Methylovulum sp. strain S1L and Methylomonas sp. strain S2AM isolated from boreal lake water columns.</title>
        <authorList>
            <person name="Rissanen A.J."/>
            <person name="Mangayil R."/>
            <person name="Svenning M.M."/>
            <person name="Khanongnuch R."/>
        </authorList>
    </citation>
    <scope>NUCLEOTIDE SEQUENCE</scope>
    <source>
        <strain evidence="1">S2AM</strain>
    </source>
</reference>
<sequence>MEHLLLIACLFLSTGFWFKKSGGDTMNALISGELIGFAILTRSEAVVFLPIFGVSGKLLGKSRSTLFICNFFGGIK</sequence>
<accession>A0A975RA00</accession>